<proteinExistence type="predicted"/>
<dbReference type="InterPro" id="IPR008271">
    <property type="entry name" value="Ser/Thr_kinase_AS"/>
</dbReference>
<gene>
    <name evidence="11" type="ORF">C2E21_4213</name>
</gene>
<keyword evidence="12" id="KW-1185">Reference proteome</keyword>
<feature type="binding site" evidence="7">
    <location>
        <position position="155"/>
    </location>
    <ligand>
        <name>ATP</name>
        <dbReference type="ChEBI" id="CHEBI:30616"/>
    </ligand>
</feature>
<feature type="region of interest" description="Disordered" evidence="9">
    <location>
        <begin position="964"/>
        <end position="983"/>
    </location>
</feature>
<feature type="cross-link" description="Glycyl lysine isopeptide (Lys-Gly) (interchain with G-Cter in SUMO2)" evidence="8">
    <location>
        <position position="139"/>
    </location>
</feature>
<dbReference type="EMBL" id="LHPG02000007">
    <property type="protein sequence ID" value="PRW57075.1"/>
    <property type="molecule type" value="Genomic_DNA"/>
</dbReference>
<keyword evidence="2" id="KW-0808">Transferase</keyword>
<feature type="binding site" evidence="7">
    <location>
        <begin position="141"/>
        <end position="142"/>
    </location>
    <ligand>
        <name>ATP</name>
        <dbReference type="ChEBI" id="CHEBI:30616"/>
    </ligand>
</feature>
<dbReference type="SUPFAM" id="SSF56112">
    <property type="entry name" value="Protein kinase-like (PK-like)"/>
    <property type="match status" value="1"/>
</dbReference>
<evidence type="ECO:0000256" key="2">
    <source>
        <dbReference type="ARBA" id="ARBA00022679"/>
    </source>
</evidence>
<dbReference type="OrthoDB" id="377346at2759"/>
<feature type="compositionally biased region" description="Low complexity" evidence="9">
    <location>
        <begin position="845"/>
        <end position="856"/>
    </location>
</feature>
<feature type="region of interest" description="Disordered" evidence="9">
    <location>
        <begin position="705"/>
        <end position="800"/>
    </location>
</feature>
<feature type="compositionally biased region" description="Low complexity" evidence="9">
    <location>
        <begin position="417"/>
        <end position="438"/>
    </location>
</feature>
<keyword evidence="5 7" id="KW-0067">ATP-binding</keyword>
<dbReference type="FunFam" id="3.30.200.20:FF:000042">
    <property type="entry name" value="Aurora kinase A"/>
    <property type="match status" value="1"/>
</dbReference>
<evidence type="ECO:0000256" key="7">
    <source>
        <dbReference type="PIRSR" id="PIRSR630616-2"/>
    </source>
</evidence>
<accession>A0A2P6TSM8</accession>
<feature type="binding site" evidence="7">
    <location>
        <begin position="90"/>
        <end position="92"/>
    </location>
    <ligand>
        <name>ATP</name>
        <dbReference type="ChEBI" id="CHEBI:30616"/>
    </ligand>
</feature>
<dbReference type="Pfam" id="PF00069">
    <property type="entry name" value="Pkinase"/>
    <property type="match status" value="1"/>
</dbReference>
<name>A0A2P6TSM8_CHLSO</name>
<dbReference type="InterPro" id="IPR011009">
    <property type="entry name" value="Kinase-like_dom_sf"/>
</dbReference>
<feature type="region of interest" description="Disordered" evidence="9">
    <location>
        <begin position="1001"/>
        <end position="1168"/>
    </location>
</feature>
<feature type="compositionally biased region" description="Low complexity" evidence="9">
    <location>
        <begin position="1104"/>
        <end position="1131"/>
    </location>
</feature>
<feature type="compositionally biased region" description="Polar residues" evidence="9">
    <location>
        <begin position="586"/>
        <end position="595"/>
    </location>
</feature>
<dbReference type="InterPro" id="IPR030616">
    <property type="entry name" value="Aur-like"/>
</dbReference>
<evidence type="ECO:0000256" key="8">
    <source>
        <dbReference type="PIRSR" id="PIRSR630616-3"/>
    </source>
</evidence>
<dbReference type="AlphaFoldDB" id="A0A2P6TSM8"/>
<dbReference type="PROSITE" id="PS00108">
    <property type="entry name" value="PROTEIN_KINASE_ST"/>
    <property type="match status" value="1"/>
</dbReference>
<evidence type="ECO:0000313" key="12">
    <source>
        <dbReference type="Proteomes" id="UP000239899"/>
    </source>
</evidence>
<feature type="domain" description="Protein kinase" evidence="10">
    <location>
        <begin position="13"/>
        <end position="278"/>
    </location>
</feature>
<feature type="compositionally biased region" description="Low complexity" evidence="9">
    <location>
        <begin position="764"/>
        <end position="800"/>
    </location>
</feature>
<feature type="compositionally biased region" description="Low complexity" evidence="9">
    <location>
        <begin position="922"/>
        <end position="949"/>
    </location>
</feature>
<feature type="binding site" evidence="7">
    <location>
        <position position="42"/>
    </location>
    <ligand>
        <name>ATP</name>
        <dbReference type="ChEBI" id="CHEBI:30616"/>
    </ligand>
</feature>
<feature type="compositionally biased region" description="Low complexity" evidence="9">
    <location>
        <begin position="386"/>
        <end position="398"/>
    </location>
</feature>
<dbReference type="Proteomes" id="UP000239899">
    <property type="component" value="Unassembled WGS sequence"/>
</dbReference>
<organism evidence="11 12">
    <name type="scientific">Chlorella sorokiniana</name>
    <name type="common">Freshwater green alga</name>
    <dbReference type="NCBI Taxonomy" id="3076"/>
    <lineage>
        <taxon>Eukaryota</taxon>
        <taxon>Viridiplantae</taxon>
        <taxon>Chlorophyta</taxon>
        <taxon>core chlorophytes</taxon>
        <taxon>Trebouxiophyceae</taxon>
        <taxon>Chlorellales</taxon>
        <taxon>Chlorellaceae</taxon>
        <taxon>Chlorella clade</taxon>
        <taxon>Chlorella</taxon>
    </lineage>
</organism>
<evidence type="ECO:0000256" key="3">
    <source>
        <dbReference type="ARBA" id="ARBA00022741"/>
    </source>
</evidence>
<feature type="compositionally biased region" description="Polar residues" evidence="9">
    <location>
        <begin position="1017"/>
        <end position="1027"/>
    </location>
</feature>
<keyword evidence="3 7" id="KW-0547">Nucleotide-binding</keyword>
<dbReference type="InterPro" id="IPR000719">
    <property type="entry name" value="Prot_kinase_dom"/>
</dbReference>
<feature type="compositionally biased region" description="Low complexity" evidence="9">
    <location>
        <begin position="894"/>
        <end position="911"/>
    </location>
</feature>
<feature type="compositionally biased region" description="Gly residues" evidence="9">
    <location>
        <begin position="1074"/>
        <end position="1087"/>
    </location>
</feature>
<feature type="compositionally biased region" description="Pro residues" evidence="9">
    <location>
        <begin position="1159"/>
        <end position="1168"/>
    </location>
</feature>
<keyword evidence="4" id="KW-0418">Kinase</keyword>
<dbReference type="SMART" id="SM00220">
    <property type="entry name" value="S_TKc"/>
    <property type="match status" value="1"/>
</dbReference>
<evidence type="ECO:0000256" key="9">
    <source>
        <dbReference type="SAM" id="MobiDB-lite"/>
    </source>
</evidence>
<feature type="compositionally biased region" description="Low complexity" evidence="9">
    <location>
        <begin position="368"/>
        <end position="379"/>
    </location>
</feature>
<evidence type="ECO:0000256" key="5">
    <source>
        <dbReference type="ARBA" id="ARBA00022840"/>
    </source>
</evidence>
<feature type="region of interest" description="Disordered" evidence="9">
    <location>
        <begin position="368"/>
        <end position="398"/>
    </location>
</feature>
<comment type="caution">
    <text evidence="11">The sequence shown here is derived from an EMBL/GenBank/DDBJ whole genome shotgun (WGS) entry which is preliminary data.</text>
</comment>
<feature type="region of interest" description="Disordered" evidence="9">
    <location>
        <begin position="649"/>
        <end position="669"/>
    </location>
</feature>
<feature type="compositionally biased region" description="Low complexity" evidence="9">
    <location>
        <begin position="568"/>
        <end position="585"/>
    </location>
</feature>
<feature type="compositionally biased region" description="Low complexity" evidence="9">
    <location>
        <begin position="1001"/>
        <end position="1016"/>
    </location>
</feature>
<dbReference type="GO" id="GO:0004674">
    <property type="term" value="F:protein serine/threonine kinase activity"/>
    <property type="evidence" value="ECO:0007669"/>
    <property type="project" value="UniProtKB-KW"/>
</dbReference>
<evidence type="ECO:0000256" key="1">
    <source>
        <dbReference type="ARBA" id="ARBA00022527"/>
    </source>
</evidence>
<dbReference type="PROSITE" id="PS50011">
    <property type="entry name" value="PROTEIN_KINASE_DOM"/>
    <property type="match status" value="1"/>
</dbReference>
<feature type="compositionally biased region" description="Polar residues" evidence="9">
    <location>
        <begin position="660"/>
        <end position="669"/>
    </location>
</feature>
<dbReference type="STRING" id="3076.A0A2P6TSM8"/>
<protein>
    <submittedName>
        <fullName evidence="11">Aurora other</fullName>
    </submittedName>
</protein>
<feature type="region of interest" description="Disordered" evidence="9">
    <location>
        <begin position="414"/>
        <end position="448"/>
    </location>
</feature>
<feature type="compositionally biased region" description="Low complexity" evidence="9">
    <location>
        <begin position="720"/>
        <end position="729"/>
    </location>
</feature>
<dbReference type="GO" id="GO:0005524">
    <property type="term" value="F:ATP binding"/>
    <property type="evidence" value="ECO:0007669"/>
    <property type="project" value="UniProtKB-KW"/>
</dbReference>
<feature type="binding site" evidence="7">
    <location>
        <position position="23"/>
    </location>
    <ligand>
        <name>ATP</name>
        <dbReference type="ChEBI" id="CHEBI:30616"/>
    </ligand>
</feature>
<feature type="active site" description="Proton acceptor" evidence="6">
    <location>
        <position position="137"/>
    </location>
</feature>
<evidence type="ECO:0000313" key="11">
    <source>
        <dbReference type="EMBL" id="PRW57075.1"/>
    </source>
</evidence>
<sequence length="1168" mass="118099">MERSNGHWCLSDFALGKQLYKGKASTLYQATDKVSGVVVALKSYSKRRLSDLNWYQVEREIRLHSQLRHPNIIQLYAAFEDDNYVFMVTEFAAGGDLYEDLKRSGGQHRERVVAGDLLPPFMSALAYMHTRSVVHRDIKPENILLTADRTVKVADFGLSINWGEERPVTRAGTLDYMSPEVLLCPEKSRPDENKEKVELGYTDAVDVWAAGILAYELLVGRPPFERETREETYAWITKREPALPSWMSDGAKQFITAALAKSARKRPSMAELLHHPWILQHMRRPSTPSVSPLHLPLHELAGEGASPFGELHRASLHGAKSCRDFAALLHAPSAGPAGFASMLSPAASANASALAAAAAAAAVADGPAAARPTTSSSRLGLGGSLGSRPGTPSTALLSSSPAVGATVVAAPSPPASPSIAVRAQAPAAASSTEAGRASQQAPQQAGVQIARATSGHGFTAATADGSFFSAASFVTASSTSASIETSGHSFTHSVAALRALSSSMGLPQAAAAAPAAAEPPSGFLELYKSMAPPPAPAERTSHHSPRGGLPARKGSGSRSVGSPGGSAGSSSKSLDAASLPPLAGSTQQHPGQESSALPPLFSATARLPSLRKAISSPALQDLAEGGMPAGGAPAPTAAQDVEELPAAGLDPIPEQRSSESEPASQLDSVSVLVQTAAKKQPAAAEAQGEAGTVAAGGFISAVHISAGDGTSSSHMEQREAAAAPQQAEQGAEEGRQAADVAARGGSKSPRHRPSEQDVAPPPAATTASPTTSSDHRPAAGAAKSKSKQSPGGSSYGSGIAKSASSLLNKLLGRKPAAGAAATAGAASSAPTATIAHVPDVPVSMPAAPTATASPPSGKQKQRLSPAPLQIRAYATSSSSRDYTHVHGSGYGQLASPRSRGSPAGGSPSSAGLVRRVPSSKLAGGTSPSAPAPVASAAPASSQQASAGPPLRCTSTKGVRFADAAPADLAPAGPSGNVEDLIRAVHGPEASETLSFTSAYSSLPASSLPSLTAEATSPSASRKNSAASLSPPVSRKGSLAAGGPGARMSLARLPSGRSMAAAKPRGSRMASLPGDGAGKAAGAGGQGGSAAKHGPEEEEEAVQRSAASWSHPAAASSAGRAAAAHKSSASAARLSMYKQMMAGSAKHSLHKPGVPAGGHSPPPAGKTKH</sequence>
<reference evidence="11 12" key="1">
    <citation type="journal article" date="2018" name="Plant J.">
        <title>Genome sequences of Chlorella sorokiniana UTEX 1602 and Micractinium conductrix SAG 241.80: implications to maltose excretion by a green alga.</title>
        <authorList>
            <person name="Arriola M.B."/>
            <person name="Velmurugan N."/>
            <person name="Zhang Y."/>
            <person name="Plunkett M.H."/>
            <person name="Hondzo H."/>
            <person name="Barney B.M."/>
        </authorList>
    </citation>
    <scope>NUCLEOTIDE SEQUENCE [LARGE SCALE GENOMIC DNA]</scope>
    <source>
        <strain evidence="12">UTEX 1602</strain>
    </source>
</reference>
<evidence type="ECO:0000259" key="10">
    <source>
        <dbReference type="PROSITE" id="PS50011"/>
    </source>
</evidence>
<evidence type="ECO:0000256" key="6">
    <source>
        <dbReference type="PIRSR" id="PIRSR630616-1"/>
    </source>
</evidence>
<feature type="region of interest" description="Disordered" evidence="9">
    <location>
        <begin position="525"/>
        <end position="598"/>
    </location>
</feature>
<keyword evidence="1" id="KW-0723">Serine/threonine-protein kinase</keyword>
<feature type="region of interest" description="Disordered" evidence="9">
    <location>
        <begin position="840"/>
        <end position="954"/>
    </location>
</feature>
<evidence type="ECO:0000256" key="4">
    <source>
        <dbReference type="ARBA" id="ARBA00022777"/>
    </source>
</evidence>
<dbReference type="FunFam" id="1.10.510.10:FF:000813">
    <property type="entry name" value="Aurora-like kinase"/>
    <property type="match status" value="1"/>
</dbReference>
<dbReference type="PANTHER" id="PTHR24350">
    <property type="entry name" value="SERINE/THREONINE-PROTEIN KINASE IAL-RELATED"/>
    <property type="match status" value="1"/>
</dbReference>
<dbReference type="Gene3D" id="1.10.510.10">
    <property type="entry name" value="Transferase(Phosphotransferase) domain 1"/>
    <property type="match status" value="1"/>
</dbReference>